<dbReference type="Pfam" id="PF00903">
    <property type="entry name" value="Glyoxalase"/>
    <property type="match status" value="1"/>
</dbReference>
<dbReference type="PANTHER" id="PTHR34109">
    <property type="entry name" value="BNAUNNG04460D PROTEIN-RELATED"/>
    <property type="match status" value="1"/>
</dbReference>
<evidence type="ECO:0000259" key="1">
    <source>
        <dbReference type="PROSITE" id="PS51819"/>
    </source>
</evidence>
<dbReference type="AlphaFoldDB" id="L0DAF7"/>
<dbReference type="CDD" id="cd07246">
    <property type="entry name" value="VOC_like"/>
    <property type="match status" value="1"/>
</dbReference>
<dbReference type="EMBL" id="CP003364">
    <property type="protein sequence ID" value="AGA26232.1"/>
    <property type="molecule type" value="Genomic_DNA"/>
</dbReference>
<organism evidence="2 3">
    <name type="scientific">Singulisphaera acidiphila (strain ATCC BAA-1392 / DSM 18658 / VKM B-2454 / MOB10)</name>
    <dbReference type="NCBI Taxonomy" id="886293"/>
    <lineage>
        <taxon>Bacteria</taxon>
        <taxon>Pseudomonadati</taxon>
        <taxon>Planctomycetota</taxon>
        <taxon>Planctomycetia</taxon>
        <taxon>Isosphaerales</taxon>
        <taxon>Isosphaeraceae</taxon>
        <taxon>Singulisphaera</taxon>
    </lineage>
</organism>
<dbReference type="OrthoDB" id="9795306at2"/>
<dbReference type="eggNOG" id="COG2764">
    <property type="taxonomic scope" value="Bacteria"/>
</dbReference>
<dbReference type="InterPro" id="IPR004360">
    <property type="entry name" value="Glyas_Fos-R_dOase_dom"/>
</dbReference>
<dbReference type="Gene3D" id="3.30.720.120">
    <property type="match status" value="1"/>
</dbReference>
<dbReference type="HOGENOM" id="CLU_046006_11_2_0"/>
<sequence length="157" mass="17150">MSVQPIPKEYTTVTPYLILNDAAKAIAFYLDALGATEAMRLADPSGKVMHAEIRINGSPIMLADEFPEMGFKSPMTIGGSPVSLHLYVEDVDAFVDRAVKAGATLTRPVANQFYGERSGGFEDPFGHVWHIATRVEDLSPEEMQTRFEAAMKSGTPQ</sequence>
<dbReference type="InterPro" id="IPR029068">
    <property type="entry name" value="Glyas_Bleomycin-R_OHBP_Dase"/>
</dbReference>
<dbReference type="STRING" id="886293.Sinac_1868"/>
<evidence type="ECO:0000313" key="2">
    <source>
        <dbReference type="EMBL" id="AGA26232.1"/>
    </source>
</evidence>
<name>L0DAF7_SINAD</name>
<dbReference type="InterPro" id="IPR037523">
    <property type="entry name" value="VOC_core"/>
</dbReference>
<proteinExistence type="predicted"/>
<gene>
    <name evidence="2" type="ordered locus">Sinac_1868</name>
</gene>
<reference evidence="2 3" key="1">
    <citation type="submission" date="2012-02" db="EMBL/GenBank/DDBJ databases">
        <title>Complete sequence of chromosome of Singulisphaera acidiphila DSM 18658.</title>
        <authorList>
            <consortium name="US DOE Joint Genome Institute (JGI-PGF)"/>
            <person name="Lucas S."/>
            <person name="Copeland A."/>
            <person name="Lapidus A."/>
            <person name="Glavina del Rio T."/>
            <person name="Dalin E."/>
            <person name="Tice H."/>
            <person name="Bruce D."/>
            <person name="Goodwin L."/>
            <person name="Pitluck S."/>
            <person name="Peters L."/>
            <person name="Ovchinnikova G."/>
            <person name="Chertkov O."/>
            <person name="Kyrpides N."/>
            <person name="Mavromatis K."/>
            <person name="Ivanova N."/>
            <person name="Brettin T."/>
            <person name="Detter J.C."/>
            <person name="Han C."/>
            <person name="Larimer F."/>
            <person name="Land M."/>
            <person name="Hauser L."/>
            <person name="Markowitz V."/>
            <person name="Cheng J.-F."/>
            <person name="Hugenholtz P."/>
            <person name="Woyke T."/>
            <person name="Wu D."/>
            <person name="Tindall B."/>
            <person name="Pomrenke H."/>
            <person name="Brambilla E."/>
            <person name="Klenk H.-P."/>
            <person name="Eisen J.A."/>
        </authorList>
    </citation>
    <scope>NUCLEOTIDE SEQUENCE [LARGE SCALE GENOMIC DNA]</scope>
    <source>
        <strain evidence="3">ATCC BAA-1392 / DSM 18658 / VKM B-2454 / MOB10</strain>
    </source>
</reference>
<dbReference type="PANTHER" id="PTHR34109:SF1">
    <property type="entry name" value="VOC DOMAIN-CONTAINING PROTEIN"/>
    <property type="match status" value="1"/>
</dbReference>
<dbReference type="PROSITE" id="PS51819">
    <property type="entry name" value="VOC"/>
    <property type="match status" value="1"/>
</dbReference>
<dbReference type="SUPFAM" id="SSF54593">
    <property type="entry name" value="Glyoxalase/Bleomycin resistance protein/Dihydroxybiphenyl dioxygenase"/>
    <property type="match status" value="1"/>
</dbReference>
<protein>
    <recommendedName>
        <fullName evidence="1">VOC domain-containing protein</fullName>
    </recommendedName>
</protein>
<evidence type="ECO:0000313" key="3">
    <source>
        <dbReference type="Proteomes" id="UP000010798"/>
    </source>
</evidence>
<dbReference type="RefSeq" id="WP_015245399.1">
    <property type="nucleotide sequence ID" value="NC_019892.1"/>
</dbReference>
<dbReference type="Gene3D" id="3.30.720.110">
    <property type="match status" value="1"/>
</dbReference>
<dbReference type="Proteomes" id="UP000010798">
    <property type="component" value="Chromosome"/>
</dbReference>
<feature type="domain" description="VOC" evidence="1">
    <location>
        <begin position="9"/>
        <end position="134"/>
    </location>
</feature>
<keyword evidence="3" id="KW-1185">Reference proteome</keyword>
<accession>L0DAF7</accession>
<dbReference type="KEGG" id="saci:Sinac_1868"/>